<protein>
    <submittedName>
        <fullName evidence="1">Uncharacterized protein</fullName>
    </submittedName>
</protein>
<organism evidence="1 2">
    <name type="scientific">Symbiodinium natans</name>
    <dbReference type="NCBI Taxonomy" id="878477"/>
    <lineage>
        <taxon>Eukaryota</taxon>
        <taxon>Sar</taxon>
        <taxon>Alveolata</taxon>
        <taxon>Dinophyceae</taxon>
        <taxon>Suessiales</taxon>
        <taxon>Symbiodiniaceae</taxon>
        <taxon>Symbiodinium</taxon>
    </lineage>
</organism>
<gene>
    <name evidence="1" type="ORF">SNAT2548_LOCUS3120</name>
</gene>
<evidence type="ECO:0000313" key="1">
    <source>
        <dbReference type="EMBL" id="CAE7024801.1"/>
    </source>
</evidence>
<reference evidence="1" key="1">
    <citation type="submission" date="2021-02" db="EMBL/GenBank/DDBJ databases">
        <authorList>
            <person name="Dougan E. K."/>
            <person name="Rhodes N."/>
            <person name="Thang M."/>
            <person name="Chan C."/>
        </authorList>
    </citation>
    <scope>NUCLEOTIDE SEQUENCE</scope>
</reference>
<dbReference type="Proteomes" id="UP000604046">
    <property type="component" value="Unassembled WGS sequence"/>
</dbReference>
<accession>A0A812IAG7</accession>
<sequence length="217" mass="23113">MLASRPAVREGMTSSRAASCDSESKTLTADLLSENNLQGSQQLSSRAGLVVTPGGFVTASGCQVRSRVAAGMRELAKALPGLGLVGWSQGWSSSFRDGSQLCFFCERMEPGEERCPQCKDARSWSTLSATFSMSFAAEVQGDPVQVEFAIEAAALPFVSISSDDKFHTELEKLISQTDAVEETCVTDGAETMSEVDEEEEEAVEMGIFANGSVAVVE</sequence>
<dbReference type="AlphaFoldDB" id="A0A812IAG7"/>
<comment type="caution">
    <text evidence="1">The sequence shown here is derived from an EMBL/GenBank/DDBJ whole genome shotgun (WGS) entry which is preliminary data.</text>
</comment>
<dbReference type="OrthoDB" id="411496at2759"/>
<keyword evidence="2" id="KW-1185">Reference proteome</keyword>
<name>A0A812IAG7_9DINO</name>
<evidence type="ECO:0000313" key="2">
    <source>
        <dbReference type="Proteomes" id="UP000604046"/>
    </source>
</evidence>
<dbReference type="EMBL" id="CAJNDS010000191">
    <property type="protein sequence ID" value="CAE7024801.1"/>
    <property type="molecule type" value="Genomic_DNA"/>
</dbReference>
<proteinExistence type="predicted"/>